<keyword evidence="1" id="KW-0732">Signal</keyword>
<feature type="chain" id="PRO_5007132598" evidence="1">
    <location>
        <begin position="21"/>
        <end position="163"/>
    </location>
</feature>
<dbReference type="Pfam" id="PF06186">
    <property type="entry name" value="DUF992"/>
    <property type="match status" value="1"/>
</dbReference>
<dbReference type="Proteomes" id="UP000059074">
    <property type="component" value="Unassembled WGS sequence"/>
</dbReference>
<dbReference type="PATRIC" id="fig|121290.4.peg.107"/>
<reference evidence="2 3" key="1">
    <citation type="submission" date="2015-10" db="EMBL/GenBank/DDBJ databases">
        <title>Transcriptomic analysis of a linuron degrading triple-species bacterial consortium.</title>
        <authorList>
            <person name="Albers P."/>
        </authorList>
    </citation>
    <scope>NUCLEOTIDE SEQUENCE [LARGE SCALE GENOMIC DNA]</scope>
    <source>
        <strain evidence="2 3">WDL6</strain>
    </source>
</reference>
<keyword evidence="3" id="KW-1185">Reference proteome</keyword>
<name>A0A109BI27_HYPSL</name>
<evidence type="ECO:0000256" key="1">
    <source>
        <dbReference type="SAM" id="SignalP"/>
    </source>
</evidence>
<gene>
    <name evidence="2" type="ORF">APY04_1617</name>
</gene>
<dbReference type="AlphaFoldDB" id="A0A109BI27"/>
<feature type="signal peptide" evidence="1">
    <location>
        <begin position="1"/>
        <end position="20"/>
    </location>
</feature>
<dbReference type="EMBL" id="LMTR01000047">
    <property type="protein sequence ID" value="KWT69186.1"/>
    <property type="molecule type" value="Genomic_DNA"/>
</dbReference>
<protein>
    <submittedName>
        <fullName evidence="2">Uncharacterized protein</fullName>
    </submittedName>
</protein>
<accession>A0A109BI27</accession>
<dbReference type="RefSeq" id="WP_068461397.1">
    <property type="nucleotide sequence ID" value="NZ_LMTR01000047.1"/>
</dbReference>
<comment type="caution">
    <text evidence="2">The sequence shown here is derived from an EMBL/GenBank/DDBJ whole genome shotgun (WGS) entry which is preliminary data.</text>
</comment>
<evidence type="ECO:0000313" key="2">
    <source>
        <dbReference type="EMBL" id="KWT69186.1"/>
    </source>
</evidence>
<organism evidence="2 3">
    <name type="scientific">Hyphomicrobium sulfonivorans</name>
    <dbReference type="NCBI Taxonomy" id="121290"/>
    <lineage>
        <taxon>Bacteria</taxon>
        <taxon>Pseudomonadati</taxon>
        <taxon>Pseudomonadota</taxon>
        <taxon>Alphaproteobacteria</taxon>
        <taxon>Hyphomicrobiales</taxon>
        <taxon>Hyphomicrobiaceae</taxon>
        <taxon>Hyphomicrobium</taxon>
    </lineage>
</organism>
<evidence type="ECO:0000313" key="3">
    <source>
        <dbReference type="Proteomes" id="UP000059074"/>
    </source>
</evidence>
<dbReference type="InterPro" id="IPR009333">
    <property type="entry name" value="DUF992"/>
</dbReference>
<sequence>MRWPIAAVITPFMFASVAHGAAPLADVGVLTCTLAEQGQRETDPDSETRAMYCTFKPNGSGPEETYAGEIKNVGSTDSLDKKRVLIWAVLGPGDRELKPGVLAQSFMGESAGEVIEGGQTPTQLTGDEDDAYRLRPISEDKQQAAEATGALTVVELRIKSVPS</sequence>
<proteinExistence type="predicted"/>